<dbReference type="InParanoid" id="A7ATK9"/>
<dbReference type="Gene3D" id="3.30.70.660">
    <property type="entry name" value="Pseudouridine synthase I, catalytic domain, C-terminal subdomain"/>
    <property type="match status" value="1"/>
</dbReference>
<evidence type="ECO:0000256" key="1">
    <source>
        <dbReference type="ARBA" id="ARBA00023235"/>
    </source>
</evidence>
<dbReference type="eggNOG" id="KOG4393">
    <property type="taxonomic scope" value="Eukaryota"/>
</dbReference>
<dbReference type="InterPro" id="IPR020094">
    <property type="entry name" value="TruA/RsuA/RluB/E/F_N"/>
</dbReference>
<reference evidence="3 4" key="1">
    <citation type="journal article" date="2007" name="PLoS Pathog.">
        <title>Genome sequence of Babesia bovis and comparative analysis of apicomplexan hemoprotozoa.</title>
        <authorList>
            <person name="Brayton K.A."/>
            <person name="Lau A.O.T."/>
            <person name="Herndon D.R."/>
            <person name="Hannick L."/>
            <person name="Kappmeyer L.S."/>
            <person name="Berens S.J."/>
            <person name="Bidwell S.L."/>
            <person name="Brown W.C."/>
            <person name="Crabtree J."/>
            <person name="Fadrosh D."/>
            <person name="Feldblum T."/>
            <person name="Forberger H.A."/>
            <person name="Haas B.J."/>
            <person name="Howell J.M."/>
            <person name="Khouri H."/>
            <person name="Koo H."/>
            <person name="Mann D.J."/>
            <person name="Norimine J."/>
            <person name="Paulsen I.T."/>
            <person name="Radune D."/>
            <person name="Ren Q."/>
            <person name="Smith R.K. Jr."/>
            <person name="Suarez C.E."/>
            <person name="White O."/>
            <person name="Wortman J.R."/>
            <person name="Knowles D.P. Jr."/>
            <person name="McElwain T.F."/>
            <person name="Nene V.M."/>
        </authorList>
    </citation>
    <scope>NUCLEOTIDE SEQUENCE [LARGE SCALE GENOMIC DNA]</scope>
    <source>
        <strain evidence="3">T2Bo</strain>
    </source>
</reference>
<dbReference type="AlphaFoldDB" id="A7ATK9"/>
<dbReference type="OMA" id="ELECHSQ"/>
<dbReference type="KEGG" id="bbo:BBOV_II003150"/>
<dbReference type="InterPro" id="IPR020103">
    <property type="entry name" value="PsdUridine_synth_cat_dom_sf"/>
</dbReference>
<dbReference type="GO" id="GO:0031119">
    <property type="term" value="P:tRNA pseudouridine synthesis"/>
    <property type="evidence" value="ECO:0007669"/>
    <property type="project" value="TreeGrafter"/>
</dbReference>
<evidence type="ECO:0000313" key="4">
    <source>
        <dbReference type="Proteomes" id="UP000002173"/>
    </source>
</evidence>
<evidence type="ECO:0000313" key="3">
    <source>
        <dbReference type="EMBL" id="EDO06270.1"/>
    </source>
</evidence>
<feature type="compositionally biased region" description="Basic and acidic residues" evidence="2">
    <location>
        <begin position="16"/>
        <end position="31"/>
    </location>
</feature>
<dbReference type="STRING" id="5865.A7ATK9"/>
<dbReference type="Gene3D" id="3.30.70.580">
    <property type="entry name" value="Pseudouridine synthase I, catalytic domain, N-terminal subdomain"/>
    <property type="match status" value="1"/>
</dbReference>
<evidence type="ECO:0000256" key="2">
    <source>
        <dbReference type="SAM" id="MobiDB-lite"/>
    </source>
</evidence>
<dbReference type="SUPFAM" id="SSF55120">
    <property type="entry name" value="Pseudouridine synthase"/>
    <property type="match status" value="1"/>
</dbReference>
<dbReference type="GO" id="GO:0009982">
    <property type="term" value="F:pseudouridine synthase activity"/>
    <property type="evidence" value="ECO:0007669"/>
    <property type="project" value="InterPro"/>
</dbReference>
<accession>A7ATK9</accession>
<dbReference type="GO" id="GO:0003723">
    <property type="term" value="F:RNA binding"/>
    <property type="evidence" value="ECO:0007669"/>
    <property type="project" value="InterPro"/>
</dbReference>
<protein>
    <submittedName>
        <fullName evidence="3">RNA pseudouridine synthase A 2, putative</fullName>
    </submittedName>
</protein>
<keyword evidence="4" id="KW-1185">Reference proteome</keyword>
<proteinExistence type="predicted"/>
<keyword evidence="1" id="KW-0413">Isomerase</keyword>
<dbReference type="InterPro" id="IPR020095">
    <property type="entry name" value="PsdUridine_synth_TruA_C"/>
</dbReference>
<gene>
    <name evidence="3" type="ORF">BBOV_II003150</name>
</gene>
<dbReference type="EMBL" id="AAXT01000003">
    <property type="protein sequence ID" value="EDO06270.1"/>
    <property type="molecule type" value="Genomic_DNA"/>
</dbReference>
<dbReference type="PANTHER" id="PTHR11142:SF0">
    <property type="entry name" value="TRNA PSEUDOURIDINE SYNTHASE-LIKE 1"/>
    <property type="match status" value="1"/>
</dbReference>
<dbReference type="Proteomes" id="UP000002173">
    <property type="component" value="Chromosome 2"/>
</dbReference>
<name>A7ATK9_BABBO</name>
<dbReference type="InterPro" id="IPR001406">
    <property type="entry name" value="PsdUridine_synth_TruA"/>
</dbReference>
<sequence length="295" mass="33851">MIPMNGKNKDAIGMSSDDKPELECHSQHHDDEAENVYSVSEKEESGITTSQALTNIVMTVEYDGGEYSGFVGPNHFYNEEKAKMLATVVMPRTKQKGVLKSISNEISRAMAIIHGYMPKSRKKKRTNCEPLTTELEENNEDDVHCPDTLPPERRFTLIASSRTDKGVHATETACQYLSFDKEPPYNGDIDAIMDKVNRLLPDDIRVTAMIHAPTLDFHVRFDNLGKHYTYKVDISETPNIFERKYYWQIMKDSQFRNTLMKKYNDVRQHFSFESMQKGANVIQGTHNFEVLVQLQ</sequence>
<dbReference type="VEuPathDB" id="PiroplasmaDB:BBOV_II003150"/>
<dbReference type="GeneID" id="5478067"/>
<dbReference type="PANTHER" id="PTHR11142">
    <property type="entry name" value="PSEUDOURIDYLATE SYNTHASE"/>
    <property type="match status" value="1"/>
</dbReference>
<feature type="region of interest" description="Disordered" evidence="2">
    <location>
        <begin position="1"/>
        <end position="33"/>
    </location>
</feature>
<organism evidence="3 4">
    <name type="scientific">Babesia bovis</name>
    <dbReference type="NCBI Taxonomy" id="5865"/>
    <lineage>
        <taxon>Eukaryota</taxon>
        <taxon>Sar</taxon>
        <taxon>Alveolata</taxon>
        <taxon>Apicomplexa</taxon>
        <taxon>Aconoidasida</taxon>
        <taxon>Piroplasmida</taxon>
        <taxon>Babesiidae</taxon>
        <taxon>Babesia</taxon>
    </lineage>
</organism>
<comment type="caution">
    <text evidence="3">The sequence shown here is derived from an EMBL/GenBank/DDBJ whole genome shotgun (WGS) entry which is preliminary data.</text>
</comment>